<evidence type="ECO:0000313" key="4">
    <source>
        <dbReference type="Proteomes" id="UP000619479"/>
    </source>
</evidence>
<feature type="region of interest" description="Disordered" evidence="1">
    <location>
        <begin position="179"/>
        <end position="207"/>
    </location>
</feature>
<gene>
    <name evidence="3" type="ORF">Acy02nite_76050</name>
</gene>
<sequence>MVGGGGQPPEVGGVCALVGLCPRRSVAPVGADGVCAGAAVLLIDLDGFKQVNDTYGHEIGDQMLIGFADVLRRTVQPPDVPARLGGDEFAVLLPAVGSAADATTLAQRILDECRRPLNLSGHIVHLRASIGVAVSRPGDPSGDGDPHQLLHQAELAMYTAKRGTKNAWVLYSAELKNAGHPDGAPAAELPDAVDEGLYQPSKAPGRD</sequence>
<dbReference type="InterPro" id="IPR000160">
    <property type="entry name" value="GGDEF_dom"/>
</dbReference>
<reference evidence="3" key="1">
    <citation type="submission" date="2021-01" db="EMBL/GenBank/DDBJ databases">
        <title>Whole genome shotgun sequence of Actinoplanes cyaneus NBRC 14990.</title>
        <authorList>
            <person name="Komaki H."/>
            <person name="Tamura T."/>
        </authorList>
    </citation>
    <scope>NUCLEOTIDE SEQUENCE</scope>
    <source>
        <strain evidence="3">NBRC 14990</strain>
    </source>
</reference>
<dbReference type="PANTHER" id="PTHR46663:SF2">
    <property type="entry name" value="GGDEF DOMAIN-CONTAINING PROTEIN"/>
    <property type="match status" value="1"/>
</dbReference>
<dbReference type="NCBIfam" id="TIGR00254">
    <property type="entry name" value="GGDEF"/>
    <property type="match status" value="1"/>
</dbReference>
<dbReference type="PROSITE" id="PS50887">
    <property type="entry name" value="GGDEF"/>
    <property type="match status" value="1"/>
</dbReference>
<comment type="caution">
    <text evidence="3">The sequence shown here is derived from an EMBL/GenBank/DDBJ whole genome shotgun (WGS) entry which is preliminary data.</text>
</comment>
<proteinExistence type="predicted"/>
<feature type="domain" description="GGDEF" evidence="2">
    <location>
        <begin position="36"/>
        <end position="173"/>
    </location>
</feature>
<accession>A0A919MBL2</accession>
<dbReference type="CDD" id="cd01949">
    <property type="entry name" value="GGDEF"/>
    <property type="match status" value="1"/>
</dbReference>
<keyword evidence="4" id="KW-1185">Reference proteome</keyword>
<evidence type="ECO:0000313" key="3">
    <source>
        <dbReference type="EMBL" id="GID69724.1"/>
    </source>
</evidence>
<dbReference type="InterPro" id="IPR052163">
    <property type="entry name" value="DGC-Regulatory_Protein"/>
</dbReference>
<evidence type="ECO:0000259" key="2">
    <source>
        <dbReference type="PROSITE" id="PS50887"/>
    </source>
</evidence>
<evidence type="ECO:0000256" key="1">
    <source>
        <dbReference type="SAM" id="MobiDB-lite"/>
    </source>
</evidence>
<dbReference type="EMBL" id="BOMH01000066">
    <property type="protein sequence ID" value="GID69724.1"/>
    <property type="molecule type" value="Genomic_DNA"/>
</dbReference>
<dbReference type="Gene3D" id="3.30.70.270">
    <property type="match status" value="1"/>
</dbReference>
<dbReference type="InterPro" id="IPR043128">
    <property type="entry name" value="Rev_trsase/Diguanyl_cyclase"/>
</dbReference>
<organism evidence="3 4">
    <name type="scientific">Actinoplanes cyaneus</name>
    <dbReference type="NCBI Taxonomy" id="52696"/>
    <lineage>
        <taxon>Bacteria</taxon>
        <taxon>Bacillati</taxon>
        <taxon>Actinomycetota</taxon>
        <taxon>Actinomycetes</taxon>
        <taxon>Micromonosporales</taxon>
        <taxon>Micromonosporaceae</taxon>
        <taxon>Actinoplanes</taxon>
    </lineage>
</organism>
<dbReference type="SUPFAM" id="SSF55073">
    <property type="entry name" value="Nucleotide cyclase"/>
    <property type="match status" value="1"/>
</dbReference>
<dbReference type="Proteomes" id="UP000619479">
    <property type="component" value="Unassembled WGS sequence"/>
</dbReference>
<dbReference type="Pfam" id="PF00990">
    <property type="entry name" value="GGDEF"/>
    <property type="match status" value="1"/>
</dbReference>
<dbReference type="SMART" id="SM00267">
    <property type="entry name" value="GGDEF"/>
    <property type="match status" value="1"/>
</dbReference>
<dbReference type="AlphaFoldDB" id="A0A919MBL2"/>
<dbReference type="PANTHER" id="PTHR46663">
    <property type="entry name" value="DIGUANYLATE CYCLASE DGCT-RELATED"/>
    <property type="match status" value="1"/>
</dbReference>
<protein>
    <recommendedName>
        <fullName evidence="2">GGDEF domain-containing protein</fullName>
    </recommendedName>
</protein>
<dbReference type="InterPro" id="IPR029787">
    <property type="entry name" value="Nucleotide_cyclase"/>
</dbReference>
<name>A0A919MBL2_9ACTN</name>